<dbReference type="CDD" id="cd08417">
    <property type="entry name" value="PBP2_Nitroaromatics_like"/>
    <property type="match status" value="1"/>
</dbReference>
<evidence type="ECO:0000256" key="3">
    <source>
        <dbReference type="ARBA" id="ARBA00023125"/>
    </source>
</evidence>
<dbReference type="InterPro" id="IPR036390">
    <property type="entry name" value="WH_DNA-bd_sf"/>
</dbReference>
<evidence type="ECO:0000313" key="7">
    <source>
        <dbReference type="Proteomes" id="UP000315947"/>
    </source>
</evidence>
<dbReference type="SUPFAM" id="SSF53850">
    <property type="entry name" value="Periplasmic binding protein-like II"/>
    <property type="match status" value="1"/>
</dbReference>
<dbReference type="SUPFAM" id="SSF46785">
    <property type="entry name" value="Winged helix' DNA-binding domain"/>
    <property type="match status" value="1"/>
</dbReference>
<gene>
    <name evidence="6" type="ORF">FM037_27395</name>
</gene>
<dbReference type="InterPro" id="IPR050389">
    <property type="entry name" value="LysR-type_TF"/>
</dbReference>
<keyword evidence="2" id="KW-0805">Transcription regulation</keyword>
<accession>A0ABX5X8Q4</accession>
<dbReference type="InterPro" id="IPR036388">
    <property type="entry name" value="WH-like_DNA-bd_sf"/>
</dbReference>
<keyword evidence="4" id="KW-0804">Transcription</keyword>
<evidence type="ECO:0000313" key="6">
    <source>
        <dbReference type="EMBL" id="QDO86308.1"/>
    </source>
</evidence>
<organism evidence="6 7">
    <name type="scientific">Shewanella psychropiezotolerans</name>
    <dbReference type="NCBI Taxonomy" id="2593655"/>
    <lineage>
        <taxon>Bacteria</taxon>
        <taxon>Pseudomonadati</taxon>
        <taxon>Pseudomonadota</taxon>
        <taxon>Gammaproteobacteria</taxon>
        <taxon>Alteromonadales</taxon>
        <taxon>Shewanellaceae</taxon>
        <taxon>Shewanella</taxon>
    </lineage>
</organism>
<feature type="domain" description="HTH lysR-type" evidence="5">
    <location>
        <begin position="1"/>
        <end position="59"/>
    </location>
</feature>
<evidence type="ECO:0000256" key="1">
    <source>
        <dbReference type="ARBA" id="ARBA00009437"/>
    </source>
</evidence>
<protein>
    <submittedName>
        <fullName evidence="6">LysR family transcriptional regulator</fullName>
    </submittedName>
</protein>
<dbReference type="Gene3D" id="1.10.10.10">
    <property type="entry name" value="Winged helix-like DNA-binding domain superfamily/Winged helix DNA-binding domain"/>
    <property type="match status" value="1"/>
</dbReference>
<dbReference type="PANTHER" id="PTHR30118:SF15">
    <property type="entry name" value="TRANSCRIPTIONAL REGULATORY PROTEIN"/>
    <property type="match status" value="1"/>
</dbReference>
<evidence type="ECO:0000256" key="4">
    <source>
        <dbReference type="ARBA" id="ARBA00023163"/>
    </source>
</evidence>
<dbReference type="Pfam" id="PF00126">
    <property type="entry name" value="HTH_1"/>
    <property type="match status" value="1"/>
</dbReference>
<sequence length="314" mass="35983">MNNYKLLRPLLSLLQTRNLTLSAHQLNVTQSAMSRSLLQIREAFDDPILIREGQNFILTQRGEELLIELPGILTTLDSLYLTETFNPASCKRRFHLAYTSFLSSITSALICSELEKVSPDLSIDCQLWQGQSLSDDEMKKVDLVASIADTIPENIYGKKLIEDSYVAVMSKSCTLANESLTLESYVRSKHVLVRSITNITKQVDKVMQPTGYERKVLANVPSFFDAFKVIDTTEAIITVPRHIIAEYCNIFDLKVKPLPFKLETHPYYLLWHAKYQNDPEHKWFREFCFPLLKNYLETAIEKGQQLTLSKVPRA</sequence>
<reference evidence="6 7" key="1">
    <citation type="submission" date="2019-07" db="EMBL/GenBank/DDBJ databases">
        <title>Shewanella sp. YLB-06 whole genomic sequence.</title>
        <authorList>
            <person name="Yu L."/>
        </authorList>
    </citation>
    <scope>NUCLEOTIDE SEQUENCE [LARGE SCALE GENOMIC DNA]</scope>
    <source>
        <strain evidence="6 7">YLB-06</strain>
    </source>
</reference>
<dbReference type="InterPro" id="IPR000847">
    <property type="entry name" value="LysR_HTH_N"/>
</dbReference>
<dbReference type="PANTHER" id="PTHR30118">
    <property type="entry name" value="HTH-TYPE TRANSCRIPTIONAL REGULATOR LEUO-RELATED"/>
    <property type="match status" value="1"/>
</dbReference>
<dbReference type="Proteomes" id="UP000315947">
    <property type="component" value="Chromosome"/>
</dbReference>
<dbReference type="InterPro" id="IPR005119">
    <property type="entry name" value="LysR_subst-bd"/>
</dbReference>
<dbReference type="RefSeq" id="WP_144048595.1">
    <property type="nucleotide sequence ID" value="NZ_CP041614.1"/>
</dbReference>
<dbReference type="Gene3D" id="3.40.190.10">
    <property type="entry name" value="Periplasmic binding protein-like II"/>
    <property type="match status" value="2"/>
</dbReference>
<evidence type="ECO:0000256" key="2">
    <source>
        <dbReference type="ARBA" id="ARBA00023015"/>
    </source>
</evidence>
<dbReference type="PROSITE" id="PS50931">
    <property type="entry name" value="HTH_LYSR"/>
    <property type="match status" value="1"/>
</dbReference>
<comment type="similarity">
    <text evidence="1">Belongs to the LysR transcriptional regulatory family.</text>
</comment>
<evidence type="ECO:0000259" key="5">
    <source>
        <dbReference type="PROSITE" id="PS50931"/>
    </source>
</evidence>
<dbReference type="InterPro" id="IPR037402">
    <property type="entry name" value="YidZ_PBP2"/>
</dbReference>
<dbReference type="Pfam" id="PF03466">
    <property type="entry name" value="LysR_substrate"/>
    <property type="match status" value="1"/>
</dbReference>
<name>A0ABX5X8Q4_9GAMM</name>
<keyword evidence="7" id="KW-1185">Reference proteome</keyword>
<proteinExistence type="inferred from homology"/>
<keyword evidence="3" id="KW-0238">DNA-binding</keyword>
<dbReference type="EMBL" id="CP041614">
    <property type="protein sequence ID" value="QDO86308.1"/>
    <property type="molecule type" value="Genomic_DNA"/>
</dbReference>